<dbReference type="InterPro" id="IPR016181">
    <property type="entry name" value="Acyl_CoA_acyltransferase"/>
</dbReference>
<evidence type="ECO:0000313" key="3">
    <source>
        <dbReference type="EMBL" id="QDT17095.1"/>
    </source>
</evidence>
<dbReference type="Pfam" id="PF00583">
    <property type="entry name" value="Acetyltransf_1"/>
    <property type="match status" value="1"/>
</dbReference>
<evidence type="ECO:0000256" key="1">
    <source>
        <dbReference type="ARBA" id="ARBA00022679"/>
    </source>
</evidence>
<dbReference type="PROSITE" id="PS51186">
    <property type="entry name" value="GNAT"/>
    <property type="match status" value="1"/>
</dbReference>
<dbReference type="InterPro" id="IPR050769">
    <property type="entry name" value="NAT_camello-type"/>
</dbReference>
<feature type="domain" description="N-acetyltransferase" evidence="2">
    <location>
        <begin position="2"/>
        <end position="153"/>
    </location>
</feature>
<proteinExistence type="predicted"/>
<dbReference type="KEGG" id="acaf:CA12_32070"/>
<dbReference type="CDD" id="cd04301">
    <property type="entry name" value="NAT_SF"/>
    <property type="match status" value="1"/>
</dbReference>
<dbReference type="EMBL" id="CP036265">
    <property type="protein sequence ID" value="QDT17095.1"/>
    <property type="molecule type" value="Genomic_DNA"/>
</dbReference>
<dbReference type="SUPFAM" id="SSF55729">
    <property type="entry name" value="Acyl-CoA N-acyltransferases (Nat)"/>
    <property type="match status" value="1"/>
</dbReference>
<name>A0A517PCJ7_9PLAN</name>
<dbReference type="PANTHER" id="PTHR13947:SF37">
    <property type="entry name" value="LD18367P"/>
    <property type="match status" value="1"/>
</dbReference>
<dbReference type="PANTHER" id="PTHR13947">
    <property type="entry name" value="GNAT FAMILY N-ACETYLTRANSFERASE"/>
    <property type="match status" value="1"/>
</dbReference>
<evidence type="ECO:0000313" key="4">
    <source>
        <dbReference type="Proteomes" id="UP000318741"/>
    </source>
</evidence>
<dbReference type="GO" id="GO:0008080">
    <property type="term" value="F:N-acetyltransferase activity"/>
    <property type="evidence" value="ECO:0007669"/>
    <property type="project" value="InterPro"/>
</dbReference>
<sequence>MVQIVPWAAEWAPAFETLNREWLERDFSVEPLDEALFADPVGRILEPGGAIWFALEEGRAVGTVAAIRGGPLVFEMAKMAVAPAAQGRGVGRALAEAVIAHATAAGADRVRLLTDTKLAAAVRLYERLGFRRVAGAGVTGYARGDVQMELALPPGERGTSVPRGVNKAA</sequence>
<keyword evidence="1 3" id="KW-0808">Transferase</keyword>
<protein>
    <submittedName>
        <fullName evidence="3">Putative acetyltransferase</fullName>
    </submittedName>
</protein>
<gene>
    <name evidence="3" type="ORF">CA12_32070</name>
</gene>
<dbReference type="RefSeq" id="WP_165700797.1">
    <property type="nucleotide sequence ID" value="NZ_CP036265.1"/>
</dbReference>
<dbReference type="AlphaFoldDB" id="A0A517PCJ7"/>
<keyword evidence="4" id="KW-1185">Reference proteome</keyword>
<dbReference type="InterPro" id="IPR000182">
    <property type="entry name" value="GNAT_dom"/>
</dbReference>
<organism evidence="3 4">
    <name type="scientific">Alienimonas californiensis</name>
    <dbReference type="NCBI Taxonomy" id="2527989"/>
    <lineage>
        <taxon>Bacteria</taxon>
        <taxon>Pseudomonadati</taxon>
        <taxon>Planctomycetota</taxon>
        <taxon>Planctomycetia</taxon>
        <taxon>Planctomycetales</taxon>
        <taxon>Planctomycetaceae</taxon>
        <taxon>Alienimonas</taxon>
    </lineage>
</organism>
<accession>A0A517PCJ7</accession>
<dbReference type="Gene3D" id="3.40.630.30">
    <property type="match status" value="1"/>
</dbReference>
<evidence type="ECO:0000259" key="2">
    <source>
        <dbReference type="PROSITE" id="PS51186"/>
    </source>
</evidence>
<reference evidence="3 4" key="1">
    <citation type="submission" date="2019-02" db="EMBL/GenBank/DDBJ databases">
        <title>Deep-cultivation of Planctomycetes and their phenomic and genomic characterization uncovers novel biology.</title>
        <authorList>
            <person name="Wiegand S."/>
            <person name="Jogler M."/>
            <person name="Boedeker C."/>
            <person name="Pinto D."/>
            <person name="Vollmers J."/>
            <person name="Rivas-Marin E."/>
            <person name="Kohn T."/>
            <person name="Peeters S.H."/>
            <person name="Heuer A."/>
            <person name="Rast P."/>
            <person name="Oberbeckmann S."/>
            <person name="Bunk B."/>
            <person name="Jeske O."/>
            <person name="Meyerdierks A."/>
            <person name="Storesund J.E."/>
            <person name="Kallscheuer N."/>
            <person name="Luecker S."/>
            <person name="Lage O.M."/>
            <person name="Pohl T."/>
            <person name="Merkel B.J."/>
            <person name="Hornburger P."/>
            <person name="Mueller R.-W."/>
            <person name="Bruemmer F."/>
            <person name="Labrenz M."/>
            <person name="Spormann A.M."/>
            <person name="Op den Camp H."/>
            <person name="Overmann J."/>
            <person name="Amann R."/>
            <person name="Jetten M.S.M."/>
            <person name="Mascher T."/>
            <person name="Medema M.H."/>
            <person name="Devos D.P."/>
            <person name="Kaster A.-K."/>
            <person name="Ovreas L."/>
            <person name="Rohde M."/>
            <person name="Galperin M.Y."/>
            <person name="Jogler C."/>
        </authorList>
    </citation>
    <scope>NUCLEOTIDE SEQUENCE [LARGE SCALE GENOMIC DNA]</scope>
    <source>
        <strain evidence="3 4">CA12</strain>
    </source>
</reference>
<dbReference type="Proteomes" id="UP000318741">
    <property type="component" value="Chromosome"/>
</dbReference>